<dbReference type="InterPro" id="IPR002347">
    <property type="entry name" value="SDR_fam"/>
</dbReference>
<accession>A0AAV7QNR9</accession>
<name>A0AAV7QNR9_PLEWA</name>
<evidence type="ECO:0000256" key="5">
    <source>
        <dbReference type="ARBA" id="ARBA00022989"/>
    </source>
</evidence>
<dbReference type="CDD" id="cd05356">
    <property type="entry name" value="17beta-HSD1_like_SDR_c"/>
    <property type="match status" value="1"/>
</dbReference>
<dbReference type="GO" id="GO:0006694">
    <property type="term" value="P:steroid biosynthetic process"/>
    <property type="evidence" value="ECO:0007669"/>
    <property type="project" value="UniProtKB-KW"/>
</dbReference>
<sequence length="316" mass="35641">MTTRVAECGWSQGLMYLGAFTAAYITIRFTYSILRGVRMYLLSSIWKTDLKKYGEWAVVTGATSGIGKAYSHEFAKRGLNVVLVSRTRELLEKVAAEIEETYGCKTKTIQADFCKGREIYEPIKHSLKDLNIGILVNNVGMLPTHRFVRYLEAENIEEKIPDIINCNILSMCKMTQIVLPGMLERKRGVIVNMSSEAGSHPHPFHVLYSSTKACMNFFSKALEAEYRNMGITVQCVTPLFVATKLVPNKKPSLTVKTAEDFAREAVNTIGFATYTNGCLVHGIQSFLFELLAPEWFRLSDFSVNQHLQKKSKHKSK</sequence>
<dbReference type="GO" id="GO:0004303">
    <property type="term" value="F:estradiol 17-beta-dehydrogenase [NAD(P)+] activity"/>
    <property type="evidence" value="ECO:0007669"/>
    <property type="project" value="UniProtKB-EC"/>
</dbReference>
<dbReference type="Pfam" id="PF00106">
    <property type="entry name" value="adh_short"/>
    <property type="match status" value="1"/>
</dbReference>
<comment type="function">
    <text evidence="8">Catalyzes the second of the four reactions of the long-chain fatty acids elongation cycle. This endoplasmic reticulum-bound enzymatic process, allows the addition of two carbons to the chain of long- and very long-chain fatty acids/VLCFAs per cycle. This enzyme has a 3-ketoacyl-CoA reductase activity, reducing 3-ketoacyl-CoA to 3-hydroxyacyl-CoA, within each cycle of fatty acid elongation. Thereby, it may participate in the production of VLCFAs of different chain lengths that are involved in multiple biological processes as precursors of membrane lipids and lipid mediators. May also catalyze the transformation of estrone (E1) into estradiol (E2) and play a role in estrogen formation.</text>
</comment>
<evidence type="ECO:0000256" key="9">
    <source>
        <dbReference type="ARBA" id="ARBA00037929"/>
    </source>
</evidence>
<evidence type="ECO:0000256" key="15">
    <source>
        <dbReference type="RuleBase" id="RU000363"/>
    </source>
</evidence>
<comment type="similarity">
    <text evidence="15">Belongs to the short-chain dehydrogenases/reductases (SDR) family.</text>
</comment>
<keyword evidence="5 16" id="KW-1133">Transmembrane helix</keyword>
<evidence type="ECO:0000256" key="7">
    <source>
        <dbReference type="ARBA" id="ARBA00024072"/>
    </source>
</evidence>
<feature type="transmembrane region" description="Helical" evidence="16">
    <location>
        <begin position="14"/>
        <end position="34"/>
    </location>
</feature>
<keyword evidence="6" id="KW-0560">Oxidoreductase</keyword>
<evidence type="ECO:0000256" key="4">
    <source>
        <dbReference type="ARBA" id="ARBA00022955"/>
    </source>
</evidence>
<dbReference type="PANTHER" id="PTHR43899">
    <property type="entry name" value="RH59310P"/>
    <property type="match status" value="1"/>
</dbReference>
<keyword evidence="18" id="KW-1185">Reference proteome</keyword>
<dbReference type="Proteomes" id="UP001066276">
    <property type="component" value="Chromosome 6"/>
</dbReference>
<dbReference type="PIRSF" id="PIRSF000126">
    <property type="entry name" value="11-beta-HSD1"/>
    <property type="match status" value="1"/>
</dbReference>
<comment type="catalytic activity">
    <reaction evidence="12">
        <text>17beta-estradiol + NAD(+) = estrone + NADH + H(+)</text>
        <dbReference type="Rhea" id="RHEA:24612"/>
        <dbReference type="ChEBI" id="CHEBI:15378"/>
        <dbReference type="ChEBI" id="CHEBI:16469"/>
        <dbReference type="ChEBI" id="CHEBI:17263"/>
        <dbReference type="ChEBI" id="CHEBI:57540"/>
        <dbReference type="ChEBI" id="CHEBI:57945"/>
        <dbReference type="EC" id="1.1.1.62"/>
    </reaction>
</comment>
<dbReference type="AlphaFoldDB" id="A0AAV7QNR9"/>
<evidence type="ECO:0000256" key="13">
    <source>
        <dbReference type="ARBA" id="ARBA00048906"/>
    </source>
</evidence>
<evidence type="ECO:0000256" key="3">
    <source>
        <dbReference type="ARBA" id="ARBA00022857"/>
    </source>
</evidence>
<keyword evidence="2 16" id="KW-0812">Transmembrane</keyword>
<evidence type="ECO:0000256" key="12">
    <source>
        <dbReference type="ARBA" id="ARBA00048022"/>
    </source>
</evidence>
<dbReference type="GO" id="GO:0005789">
    <property type="term" value="C:endoplasmic reticulum membrane"/>
    <property type="evidence" value="ECO:0007669"/>
    <property type="project" value="UniProtKB-SubCell"/>
</dbReference>
<dbReference type="Gene3D" id="3.40.50.720">
    <property type="entry name" value="NAD(P)-binding Rossmann-like Domain"/>
    <property type="match status" value="1"/>
</dbReference>
<dbReference type="PANTHER" id="PTHR43899:SF10">
    <property type="entry name" value="20BETA-HYDROXYSTEROID DEHYDROGENASE TYPE 2"/>
    <property type="match status" value="1"/>
</dbReference>
<dbReference type="SUPFAM" id="SSF51735">
    <property type="entry name" value="NAD(P)-binding Rossmann-fold domains"/>
    <property type="match status" value="1"/>
</dbReference>
<keyword evidence="4" id="KW-0444">Lipid biosynthesis</keyword>
<comment type="caution">
    <text evidence="17">The sequence shown here is derived from an EMBL/GenBank/DDBJ whole genome shotgun (WGS) entry which is preliminary data.</text>
</comment>
<evidence type="ECO:0000256" key="10">
    <source>
        <dbReference type="ARBA" id="ARBA00039105"/>
    </source>
</evidence>
<evidence type="ECO:0000256" key="16">
    <source>
        <dbReference type="SAM" id="Phobius"/>
    </source>
</evidence>
<dbReference type="InterPro" id="IPR051019">
    <property type="entry name" value="VLCFA-Steroid_DH"/>
</dbReference>
<evidence type="ECO:0000256" key="2">
    <source>
        <dbReference type="ARBA" id="ARBA00022692"/>
    </source>
</evidence>
<comment type="catalytic activity">
    <reaction evidence="14">
        <text>a very-long-chain (3R)-3-hydroxyacyl-CoA + NADP(+) = a very-long-chain 3-oxoacyl-CoA + NADPH + H(+)</text>
        <dbReference type="Rhea" id="RHEA:48680"/>
        <dbReference type="ChEBI" id="CHEBI:15378"/>
        <dbReference type="ChEBI" id="CHEBI:57783"/>
        <dbReference type="ChEBI" id="CHEBI:58349"/>
        <dbReference type="ChEBI" id="CHEBI:85440"/>
        <dbReference type="ChEBI" id="CHEBI:90725"/>
        <dbReference type="EC" id="1.1.1.330"/>
    </reaction>
</comment>
<evidence type="ECO:0000256" key="8">
    <source>
        <dbReference type="ARBA" id="ARBA00037337"/>
    </source>
</evidence>
<comment type="subcellular location">
    <subcellularLocation>
        <location evidence="1">Endoplasmic reticulum membrane</location>
        <topology evidence="1">Multi-pass membrane protein</topology>
    </subcellularLocation>
</comment>
<reference evidence="17" key="1">
    <citation type="journal article" date="2022" name="bioRxiv">
        <title>Sequencing and chromosome-scale assembly of the giantPleurodeles waltlgenome.</title>
        <authorList>
            <person name="Brown T."/>
            <person name="Elewa A."/>
            <person name="Iarovenko S."/>
            <person name="Subramanian E."/>
            <person name="Araus A.J."/>
            <person name="Petzold A."/>
            <person name="Susuki M."/>
            <person name="Suzuki K.-i.T."/>
            <person name="Hayashi T."/>
            <person name="Toyoda A."/>
            <person name="Oliveira C."/>
            <person name="Osipova E."/>
            <person name="Leigh N.D."/>
            <person name="Simon A."/>
            <person name="Yun M.H."/>
        </authorList>
    </citation>
    <scope>NUCLEOTIDE SEQUENCE</scope>
    <source>
        <strain evidence="17">20211129_DDA</strain>
        <tissue evidence="17">Liver</tissue>
    </source>
</reference>
<evidence type="ECO:0000313" key="18">
    <source>
        <dbReference type="Proteomes" id="UP001066276"/>
    </source>
</evidence>
<keyword evidence="16" id="KW-0472">Membrane</keyword>
<keyword evidence="4" id="KW-0443">Lipid metabolism</keyword>
<protein>
    <recommendedName>
        <fullName evidence="11">3-ketoacyl-CoA reductase</fullName>
        <ecNumber evidence="10">1.1.1.330</ecNumber>
        <ecNumber evidence="7">1.1.1.62</ecNumber>
    </recommendedName>
</protein>
<dbReference type="EC" id="1.1.1.330" evidence="10"/>
<evidence type="ECO:0000256" key="11">
    <source>
        <dbReference type="ARBA" id="ARBA00041250"/>
    </source>
</evidence>
<gene>
    <name evidence="17" type="ORF">NDU88_008503</name>
</gene>
<keyword evidence="4" id="KW-0752">Steroid biosynthesis</keyword>
<evidence type="ECO:0000313" key="17">
    <source>
        <dbReference type="EMBL" id="KAJ1142176.1"/>
    </source>
</evidence>
<comment type="pathway">
    <text evidence="9">Steroid biosynthesis; estrogen biosynthesis.</text>
</comment>
<evidence type="ECO:0000256" key="6">
    <source>
        <dbReference type="ARBA" id="ARBA00023002"/>
    </source>
</evidence>
<keyword evidence="3" id="KW-0521">NADP</keyword>
<comment type="catalytic activity">
    <reaction evidence="13">
        <text>17beta-estradiol + NADP(+) = estrone + NADPH + H(+)</text>
        <dbReference type="Rhea" id="RHEA:24616"/>
        <dbReference type="ChEBI" id="CHEBI:15378"/>
        <dbReference type="ChEBI" id="CHEBI:16469"/>
        <dbReference type="ChEBI" id="CHEBI:17263"/>
        <dbReference type="ChEBI" id="CHEBI:57783"/>
        <dbReference type="ChEBI" id="CHEBI:58349"/>
        <dbReference type="EC" id="1.1.1.62"/>
    </reaction>
</comment>
<dbReference type="FunFam" id="3.40.50.720:FF:000137">
    <property type="entry name" value="Hydroxysteroid (17-beta) dehydrogenase 3"/>
    <property type="match status" value="1"/>
</dbReference>
<dbReference type="GO" id="GO:0141040">
    <property type="term" value="F:very-long-chain 3-oxoacyl-CoA reductase activity"/>
    <property type="evidence" value="ECO:0007669"/>
    <property type="project" value="UniProtKB-EC"/>
</dbReference>
<evidence type="ECO:0000256" key="1">
    <source>
        <dbReference type="ARBA" id="ARBA00004477"/>
    </source>
</evidence>
<proteinExistence type="inferred from homology"/>
<organism evidence="17 18">
    <name type="scientific">Pleurodeles waltl</name>
    <name type="common">Iberian ribbed newt</name>
    <dbReference type="NCBI Taxonomy" id="8319"/>
    <lineage>
        <taxon>Eukaryota</taxon>
        <taxon>Metazoa</taxon>
        <taxon>Chordata</taxon>
        <taxon>Craniata</taxon>
        <taxon>Vertebrata</taxon>
        <taxon>Euteleostomi</taxon>
        <taxon>Amphibia</taxon>
        <taxon>Batrachia</taxon>
        <taxon>Caudata</taxon>
        <taxon>Salamandroidea</taxon>
        <taxon>Salamandridae</taxon>
        <taxon>Pleurodelinae</taxon>
        <taxon>Pleurodeles</taxon>
    </lineage>
</organism>
<dbReference type="EC" id="1.1.1.62" evidence="7"/>
<evidence type="ECO:0000256" key="14">
    <source>
        <dbReference type="ARBA" id="ARBA00049509"/>
    </source>
</evidence>
<dbReference type="PRINTS" id="PR00081">
    <property type="entry name" value="GDHRDH"/>
</dbReference>
<dbReference type="EMBL" id="JANPWB010000010">
    <property type="protein sequence ID" value="KAJ1142176.1"/>
    <property type="molecule type" value="Genomic_DNA"/>
</dbReference>
<dbReference type="InterPro" id="IPR036291">
    <property type="entry name" value="NAD(P)-bd_dom_sf"/>
</dbReference>
<dbReference type="PRINTS" id="PR00080">
    <property type="entry name" value="SDRFAMILY"/>
</dbReference>